<evidence type="ECO:0000313" key="4">
    <source>
        <dbReference type="Proteomes" id="UP000700334"/>
    </source>
</evidence>
<dbReference type="SUPFAM" id="SSF57903">
    <property type="entry name" value="FYVE/PHD zinc finger"/>
    <property type="match status" value="1"/>
</dbReference>
<dbReference type="PANTHER" id="PTHR14555">
    <property type="entry name" value="MYELIN-ASSOCIATED OLIGODENDROCYTIC BASIC PROTEIN MOBP -RELATED"/>
    <property type="match status" value="1"/>
</dbReference>
<dbReference type="Gene3D" id="3.30.40.10">
    <property type="entry name" value="Zinc/RING finger domain, C3HC4 (zinc finger)"/>
    <property type="match status" value="1"/>
</dbReference>
<dbReference type="PANTHER" id="PTHR14555:SF1">
    <property type="entry name" value="MELANOPHILIN"/>
    <property type="match status" value="1"/>
</dbReference>
<proteinExistence type="predicted"/>
<accession>A0A8J5ZYM7</accession>
<name>A0A8J5ZYM7_GALPY</name>
<evidence type="ECO:0000313" key="3">
    <source>
        <dbReference type="EMBL" id="KAG8508245.1"/>
    </source>
</evidence>
<feature type="region of interest" description="Disordered" evidence="1">
    <location>
        <begin position="318"/>
        <end position="599"/>
    </location>
</feature>
<dbReference type="GO" id="GO:0017022">
    <property type="term" value="F:myosin binding"/>
    <property type="evidence" value="ECO:0007669"/>
    <property type="project" value="TreeGrafter"/>
</dbReference>
<dbReference type="Proteomes" id="UP000700334">
    <property type="component" value="Unassembled WGS sequence"/>
</dbReference>
<feature type="compositionally biased region" description="Low complexity" evidence="1">
    <location>
        <begin position="515"/>
        <end position="527"/>
    </location>
</feature>
<reference evidence="3" key="1">
    <citation type="journal article" date="2021" name="Evol. Appl.">
        <title>The genome of the Pyrenean desman and the effects of bottlenecks and inbreeding on the genomic landscape of an endangered species.</title>
        <authorList>
            <person name="Escoda L."/>
            <person name="Castresana J."/>
        </authorList>
    </citation>
    <scope>NUCLEOTIDE SEQUENCE</scope>
    <source>
        <strain evidence="3">IBE-C5619</strain>
    </source>
</reference>
<feature type="compositionally biased region" description="Basic and acidic residues" evidence="1">
    <location>
        <begin position="342"/>
        <end position="354"/>
    </location>
</feature>
<dbReference type="PROSITE" id="PS50916">
    <property type="entry name" value="RABBD"/>
    <property type="match status" value="1"/>
</dbReference>
<feature type="compositionally biased region" description="Pro residues" evidence="1">
    <location>
        <begin position="554"/>
        <end position="564"/>
    </location>
</feature>
<feature type="compositionally biased region" description="Basic residues" evidence="1">
    <location>
        <begin position="18"/>
        <end position="27"/>
    </location>
</feature>
<feature type="compositionally biased region" description="Basic and acidic residues" evidence="1">
    <location>
        <begin position="397"/>
        <end position="406"/>
    </location>
</feature>
<protein>
    <submittedName>
        <fullName evidence="3">Melanophilin</fullName>
    </submittedName>
</protein>
<dbReference type="InterPro" id="IPR010911">
    <property type="entry name" value="Rab_BD"/>
</dbReference>
<gene>
    <name evidence="3" type="ORF">J0S82_011326</name>
</gene>
<organism evidence="3 4">
    <name type="scientific">Galemys pyrenaicus</name>
    <name type="common">Iberian desman</name>
    <name type="synonym">Pyrenean desman</name>
    <dbReference type="NCBI Taxonomy" id="202257"/>
    <lineage>
        <taxon>Eukaryota</taxon>
        <taxon>Metazoa</taxon>
        <taxon>Chordata</taxon>
        <taxon>Craniata</taxon>
        <taxon>Vertebrata</taxon>
        <taxon>Euteleostomi</taxon>
        <taxon>Mammalia</taxon>
        <taxon>Eutheria</taxon>
        <taxon>Laurasiatheria</taxon>
        <taxon>Eulipotyphla</taxon>
        <taxon>Talpidae</taxon>
        <taxon>Galemys</taxon>
    </lineage>
</organism>
<dbReference type="InterPro" id="IPR051745">
    <property type="entry name" value="Intracell_Transport_Effector"/>
</dbReference>
<dbReference type="InterPro" id="IPR013083">
    <property type="entry name" value="Znf_RING/FYVE/PHD"/>
</dbReference>
<dbReference type="EMBL" id="JAGFMF010012051">
    <property type="protein sequence ID" value="KAG8508245.1"/>
    <property type="molecule type" value="Genomic_DNA"/>
</dbReference>
<evidence type="ECO:0000256" key="1">
    <source>
        <dbReference type="SAM" id="MobiDB-lite"/>
    </source>
</evidence>
<comment type="caution">
    <text evidence="3">The sequence shown here is derived from an EMBL/GenBank/DDBJ whole genome shotgun (WGS) entry which is preliminary data.</text>
</comment>
<feature type="region of interest" description="Disordered" evidence="1">
    <location>
        <begin position="1"/>
        <end position="37"/>
    </location>
</feature>
<dbReference type="GO" id="GO:0031267">
    <property type="term" value="F:small GTPase binding"/>
    <property type="evidence" value="ECO:0007669"/>
    <property type="project" value="InterPro"/>
</dbReference>
<dbReference type="GO" id="GO:0006886">
    <property type="term" value="P:intracellular protein transport"/>
    <property type="evidence" value="ECO:0007669"/>
    <property type="project" value="InterPro"/>
</dbReference>
<dbReference type="GO" id="GO:0003779">
    <property type="term" value="F:actin binding"/>
    <property type="evidence" value="ECO:0007669"/>
    <property type="project" value="TreeGrafter"/>
</dbReference>
<dbReference type="InterPro" id="IPR041282">
    <property type="entry name" value="FYVE_2"/>
</dbReference>
<dbReference type="InterPro" id="IPR011011">
    <property type="entry name" value="Znf_FYVE_PHD"/>
</dbReference>
<dbReference type="OrthoDB" id="9666417at2759"/>
<dbReference type="Pfam" id="PF02318">
    <property type="entry name" value="FYVE_2"/>
    <property type="match status" value="2"/>
</dbReference>
<keyword evidence="4" id="KW-1185">Reference proteome</keyword>
<dbReference type="AlphaFoldDB" id="A0A8J5ZYM7"/>
<feature type="compositionally biased region" description="Gly residues" evidence="1">
    <location>
        <begin position="503"/>
        <end position="514"/>
    </location>
</feature>
<feature type="compositionally biased region" description="Basic and acidic residues" evidence="1">
    <location>
        <begin position="473"/>
        <end position="482"/>
    </location>
</feature>
<evidence type="ECO:0000259" key="2">
    <source>
        <dbReference type="PROSITE" id="PS50916"/>
    </source>
</evidence>
<feature type="domain" description="RabBD" evidence="2">
    <location>
        <begin position="83"/>
        <end position="290"/>
    </location>
</feature>
<sequence length="619" mass="64708">MGSGPRASSVGPGMAPRRLLRRPRRGAAKAEGGPGAPADVCEAAAWAGPQERSAPQLMVTAVACSEDGLSERPWTAGAEMGGELDLSRLTDEEARHVWEVVQRDIDLRRREEQRLARPPAQVLLSVDAARTARTTLLVLLGLRLRRPGSVASLAARRSRLPGHCTSTQAGSVASARQWVNACRWPLGPRPGAPAPWFWPPRLRCLEGAARREHTHRALLSDSAQLRGTLCARCLQPFRLLGGPRRQCLACGLLACQACSRVRPETAGWLCSPCRAARAVETGSLAWFYGRVRARFGSFGSATVIQSLCGRLQAGGEEGTPGLLRAPEAEGPGTLPCQGGPRAADEGREQCRGQREASGVEQGRGPSRRPCTEFSVARHAASPQEASGGLDGCFTGDGRGERSGDSEHTDEDGALATAARVLPRGNKQRRRLSIRCSDFQADSDDSARACGRPPSPSAGPTATDGLQVSGPARSRADCSDRPRGVAPALAPVPSAQARLQTRGGAAGPGEAGAAGLGMHTDGRAAAARGRARPKRSPGLGSCCSHQSGPMSPSGPSRPGPAPSAPAQPGREEQSRAPPRPILGTAARQRGPWAGAASGPPLRLCARRDCHMQAAGGSRAQ</sequence>
<dbReference type="GO" id="GO:0030864">
    <property type="term" value="C:cortical actin cytoskeleton"/>
    <property type="evidence" value="ECO:0007669"/>
    <property type="project" value="TreeGrafter"/>
</dbReference>